<organism evidence="2 3">
    <name type="scientific">Biomphalaria glabrata</name>
    <name type="common">Bloodfluke planorb</name>
    <name type="synonym">Freshwater snail</name>
    <dbReference type="NCBI Taxonomy" id="6526"/>
    <lineage>
        <taxon>Eukaryota</taxon>
        <taxon>Metazoa</taxon>
        <taxon>Spiralia</taxon>
        <taxon>Lophotrochozoa</taxon>
        <taxon>Mollusca</taxon>
        <taxon>Gastropoda</taxon>
        <taxon>Heterobranchia</taxon>
        <taxon>Euthyneura</taxon>
        <taxon>Panpulmonata</taxon>
        <taxon>Hygrophila</taxon>
        <taxon>Lymnaeoidea</taxon>
        <taxon>Planorbidae</taxon>
        <taxon>Biomphalaria</taxon>
    </lineage>
</organism>
<dbReference type="KEGG" id="bgt:106062898"/>
<evidence type="ECO:0000256" key="1">
    <source>
        <dbReference type="SAM" id="MobiDB-lite"/>
    </source>
</evidence>
<dbReference type="OrthoDB" id="5983780at2759"/>
<accession>A0A9U8E7Y3</accession>
<evidence type="ECO:0000313" key="2">
    <source>
        <dbReference type="Proteomes" id="UP001165740"/>
    </source>
</evidence>
<dbReference type="InterPro" id="IPR009360">
    <property type="entry name" value="Isy1"/>
</dbReference>
<dbReference type="RefSeq" id="XP_013076670.2">
    <property type="nucleotide sequence ID" value="XM_013221216.2"/>
</dbReference>
<feature type="compositionally biased region" description="Polar residues" evidence="1">
    <location>
        <begin position="232"/>
        <end position="241"/>
    </location>
</feature>
<feature type="region of interest" description="Disordered" evidence="1">
    <location>
        <begin position="220"/>
        <end position="250"/>
    </location>
</feature>
<evidence type="ECO:0000313" key="3">
    <source>
        <dbReference type="RefSeq" id="XP_013076670.2"/>
    </source>
</evidence>
<dbReference type="OMA" id="NIDATPW"/>
<dbReference type="GO" id="GO:0000350">
    <property type="term" value="P:generation of catalytic spliceosome for second transesterification step"/>
    <property type="evidence" value="ECO:0007669"/>
    <property type="project" value="InterPro"/>
</dbReference>
<gene>
    <name evidence="3" type="primary">LOC106062898</name>
</gene>
<proteinExistence type="predicted"/>
<dbReference type="Pfam" id="PF06246">
    <property type="entry name" value="Isy1"/>
    <property type="match status" value="1"/>
</dbReference>
<keyword evidence="2" id="KW-1185">Reference proteome</keyword>
<dbReference type="Proteomes" id="UP001165740">
    <property type="component" value="Chromosome 5"/>
</dbReference>
<name>A0A9U8E7Y3_BIOGL</name>
<dbReference type="GeneID" id="106062898"/>
<sequence length="250" mass="29114">MARNEEKQLARLNRVYLLQQKEEQLKKRPPRPKLETLTTVNEIKKWLPSVLKDIEFYVTQMEVSCYPSRQIDEFERRISQLRGEYKAFIHKIRQLEPNIDATPWTDRPYTGKQRKLSSDDSLIETFKQVDRPEASYTNNSDKKSQDVTLLETPVIGLDTFYKNCYGYAMPHKPDVDCIDPELQSKPLEFDLSKLTPHENPKQQVLATHCAGNTWKKQILSRKSSSGDKEKTNVLNLQYSDSSSEEDNEGQ</sequence>
<protein>
    <submittedName>
        <fullName evidence="3">Uncharacterized protein LOC106062898</fullName>
    </submittedName>
</protein>
<reference evidence="3" key="1">
    <citation type="submission" date="2025-08" db="UniProtKB">
        <authorList>
            <consortium name="RefSeq"/>
        </authorList>
    </citation>
    <scope>IDENTIFICATION</scope>
</reference>
<dbReference type="AlphaFoldDB" id="A0A9U8E7Y3"/>